<dbReference type="PANTHER" id="PTHR42734">
    <property type="entry name" value="METAL TRANSPORT SYSTEM ATP-BINDING PROTEIN TM_0124-RELATED"/>
    <property type="match status" value="1"/>
</dbReference>
<evidence type="ECO:0000256" key="2">
    <source>
        <dbReference type="ARBA" id="ARBA00022448"/>
    </source>
</evidence>
<dbReference type="PROSITE" id="PS50893">
    <property type="entry name" value="ABC_TRANSPORTER_2"/>
    <property type="match status" value="1"/>
</dbReference>
<dbReference type="SUPFAM" id="SSF52540">
    <property type="entry name" value="P-loop containing nucleoside triphosphate hydrolases"/>
    <property type="match status" value="1"/>
</dbReference>
<evidence type="ECO:0000313" key="7">
    <source>
        <dbReference type="Proteomes" id="UP001203136"/>
    </source>
</evidence>
<gene>
    <name evidence="6" type="ORF">K5I21_21260</name>
</gene>
<keyword evidence="2" id="KW-0813">Transport</keyword>
<dbReference type="RefSeq" id="WP_003510162.1">
    <property type="nucleotide sequence ID" value="NZ_CABKPP010000007.1"/>
</dbReference>
<reference evidence="6" key="1">
    <citation type="journal article" date="2022" name="Cell Host Microbe">
        <title>Colonization of the live biotherapeutic product VE303 and modulation of the microbiota and metabolites in healthy volunteers.</title>
        <authorList>
            <person name="Dsouza M."/>
            <person name="Menon R."/>
            <person name="Crossette E."/>
            <person name="Bhattarai S.K."/>
            <person name="Schneider J."/>
            <person name="Kim Y.G."/>
            <person name="Reddy S."/>
            <person name="Caballero S."/>
            <person name="Felix C."/>
            <person name="Cornacchione L."/>
            <person name="Hendrickson J."/>
            <person name="Watson A.R."/>
            <person name="Minot S.S."/>
            <person name="Greenfield N."/>
            <person name="Schopf L."/>
            <person name="Szabady R."/>
            <person name="Patarroyo J."/>
            <person name="Smith W."/>
            <person name="Harrison P."/>
            <person name="Kuijper E.J."/>
            <person name="Kelly C.P."/>
            <person name="Olle B."/>
            <person name="Bobilev D."/>
            <person name="Silber J.L."/>
            <person name="Bucci V."/>
            <person name="Roberts B."/>
            <person name="Faith J."/>
            <person name="Norman J.M."/>
        </authorList>
    </citation>
    <scope>NUCLEOTIDE SEQUENCE</scope>
    <source>
        <strain evidence="6">VE303-04</strain>
    </source>
</reference>
<dbReference type="GO" id="GO:0016887">
    <property type="term" value="F:ATP hydrolysis activity"/>
    <property type="evidence" value="ECO:0007669"/>
    <property type="project" value="InterPro"/>
</dbReference>
<dbReference type="Pfam" id="PF00005">
    <property type="entry name" value="ABC_tran"/>
    <property type="match status" value="1"/>
</dbReference>
<dbReference type="SMART" id="SM00382">
    <property type="entry name" value="AAA"/>
    <property type="match status" value="1"/>
</dbReference>
<evidence type="ECO:0000259" key="5">
    <source>
        <dbReference type="PROSITE" id="PS50893"/>
    </source>
</evidence>
<organism evidence="6 7">
    <name type="scientific">Clostridium symbiosum</name>
    <name type="common">Bacteroides symbiosus</name>
    <dbReference type="NCBI Taxonomy" id="1512"/>
    <lineage>
        <taxon>Bacteria</taxon>
        <taxon>Bacillati</taxon>
        <taxon>Bacillota</taxon>
        <taxon>Clostridia</taxon>
        <taxon>Lachnospirales</taxon>
        <taxon>Lachnospiraceae</taxon>
        <taxon>Otoolea</taxon>
    </lineage>
</organism>
<keyword evidence="3" id="KW-0547">Nucleotide-binding</keyword>
<dbReference type="InterPro" id="IPR003593">
    <property type="entry name" value="AAA+_ATPase"/>
</dbReference>
<accession>A0AAW5F915</accession>
<evidence type="ECO:0000256" key="1">
    <source>
        <dbReference type="ARBA" id="ARBA00005417"/>
    </source>
</evidence>
<comment type="similarity">
    <text evidence="1">Belongs to the ABC transporter superfamily.</text>
</comment>
<dbReference type="Gene3D" id="3.40.50.300">
    <property type="entry name" value="P-loop containing nucleotide triphosphate hydrolases"/>
    <property type="match status" value="1"/>
</dbReference>
<dbReference type="Proteomes" id="UP001203136">
    <property type="component" value="Unassembled WGS sequence"/>
</dbReference>
<dbReference type="EMBL" id="JAINVB010000001">
    <property type="protein sequence ID" value="MCK0088353.1"/>
    <property type="molecule type" value="Genomic_DNA"/>
</dbReference>
<feature type="domain" description="ABC transporter" evidence="5">
    <location>
        <begin position="12"/>
        <end position="261"/>
    </location>
</feature>
<proteinExistence type="inferred from homology"/>
<protein>
    <submittedName>
        <fullName evidence="6">ABC transporter ATP-binding protein</fullName>
    </submittedName>
</protein>
<evidence type="ECO:0000256" key="3">
    <source>
        <dbReference type="ARBA" id="ARBA00022741"/>
    </source>
</evidence>
<dbReference type="AlphaFoldDB" id="A0AAW5F915"/>
<sequence>MSEYNGEKDCLLEIRDLYVSYHKEPPVFVKNGSEGRDGILKGINLEVKKGCLTALLGANGSGKTTLLKAACGLLPSRCGTVRVCGRELPSFRRRELAAFISYIPQKNSILYHIRTDEVVVMGANPRLNWYEAPSSAHREEARRLLEQIGLGNEADRDFLTLSEGQKQLALLCRALMQNAPVMLFDEPDSALDYGNRKKILSRIAAIIKEDRYGGLITIHDPDYALHYCDEIIILKDGVIRETICCRNVTEDGRRDAERKLKIIYPDIEVISFNGRFLTVK</sequence>
<evidence type="ECO:0000313" key="6">
    <source>
        <dbReference type="EMBL" id="MCK0088353.1"/>
    </source>
</evidence>
<dbReference type="CDD" id="cd03214">
    <property type="entry name" value="ABC_Iron-Siderophores_B12_Hemin"/>
    <property type="match status" value="1"/>
</dbReference>
<dbReference type="PANTHER" id="PTHR42734:SF6">
    <property type="entry name" value="MOLYBDATE IMPORT ATP-BINDING PROTEIN MOLC"/>
    <property type="match status" value="1"/>
</dbReference>
<name>A0AAW5F915_CLOSY</name>
<keyword evidence="4 6" id="KW-0067">ATP-binding</keyword>
<comment type="caution">
    <text evidence="6">The sequence shown here is derived from an EMBL/GenBank/DDBJ whole genome shotgun (WGS) entry which is preliminary data.</text>
</comment>
<dbReference type="InterPro" id="IPR027417">
    <property type="entry name" value="P-loop_NTPase"/>
</dbReference>
<dbReference type="InterPro" id="IPR003439">
    <property type="entry name" value="ABC_transporter-like_ATP-bd"/>
</dbReference>
<evidence type="ECO:0000256" key="4">
    <source>
        <dbReference type="ARBA" id="ARBA00022840"/>
    </source>
</evidence>
<dbReference type="GO" id="GO:0005524">
    <property type="term" value="F:ATP binding"/>
    <property type="evidence" value="ECO:0007669"/>
    <property type="project" value="UniProtKB-KW"/>
</dbReference>
<dbReference type="InterPro" id="IPR050153">
    <property type="entry name" value="Metal_Ion_Import_ABC"/>
</dbReference>